<protein>
    <recommendedName>
        <fullName evidence="4">Phage holin family protein</fullName>
    </recommendedName>
</protein>
<keyword evidence="1" id="KW-0812">Transmembrane</keyword>
<keyword evidence="3" id="KW-1185">Reference proteome</keyword>
<reference evidence="3" key="1">
    <citation type="journal article" date="2019" name="Int. J. Syst. Evol. Microbiol.">
        <title>The Global Catalogue of Microorganisms (GCM) 10K type strain sequencing project: providing services to taxonomists for standard genome sequencing and annotation.</title>
        <authorList>
            <consortium name="The Broad Institute Genomics Platform"/>
            <consortium name="The Broad Institute Genome Sequencing Center for Infectious Disease"/>
            <person name="Wu L."/>
            <person name="Ma J."/>
        </authorList>
    </citation>
    <scope>NUCLEOTIDE SEQUENCE [LARGE SCALE GENOMIC DNA]</scope>
    <source>
        <strain evidence="3">CCUG 61948</strain>
    </source>
</reference>
<feature type="transmembrane region" description="Helical" evidence="1">
    <location>
        <begin position="47"/>
        <end position="72"/>
    </location>
</feature>
<dbReference type="EMBL" id="JBHTHY010000011">
    <property type="protein sequence ID" value="MFD0798389.1"/>
    <property type="molecule type" value="Genomic_DNA"/>
</dbReference>
<feature type="transmembrane region" description="Helical" evidence="1">
    <location>
        <begin position="78"/>
        <end position="97"/>
    </location>
</feature>
<evidence type="ECO:0000313" key="2">
    <source>
        <dbReference type="EMBL" id="MFD0798389.1"/>
    </source>
</evidence>
<evidence type="ECO:0008006" key="4">
    <source>
        <dbReference type="Google" id="ProtNLM"/>
    </source>
</evidence>
<evidence type="ECO:0000256" key="1">
    <source>
        <dbReference type="SAM" id="Phobius"/>
    </source>
</evidence>
<organism evidence="2 3">
    <name type="scientific">Maribacter chungangensis</name>
    <dbReference type="NCBI Taxonomy" id="1069117"/>
    <lineage>
        <taxon>Bacteria</taxon>
        <taxon>Pseudomonadati</taxon>
        <taxon>Bacteroidota</taxon>
        <taxon>Flavobacteriia</taxon>
        <taxon>Flavobacteriales</taxon>
        <taxon>Flavobacteriaceae</taxon>
        <taxon>Maribacter</taxon>
    </lineage>
</organism>
<keyword evidence="1" id="KW-0472">Membrane</keyword>
<proteinExistence type="predicted"/>
<dbReference type="Proteomes" id="UP001597012">
    <property type="component" value="Unassembled WGS sequence"/>
</dbReference>
<gene>
    <name evidence="2" type="ORF">ACFQZJ_13030</name>
</gene>
<keyword evidence="1" id="KW-1133">Transmembrane helix</keyword>
<comment type="caution">
    <text evidence="2">The sequence shown here is derived from an EMBL/GenBank/DDBJ whole genome shotgun (WGS) entry which is preliminary data.</text>
</comment>
<name>A0ABW3B746_9FLAO</name>
<evidence type="ECO:0000313" key="3">
    <source>
        <dbReference type="Proteomes" id="UP001597012"/>
    </source>
</evidence>
<accession>A0ABW3B746</accession>
<dbReference type="RefSeq" id="WP_379935108.1">
    <property type="nucleotide sequence ID" value="NZ_JBHTHY010000011.1"/>
</dbReference>
<sequence length="116" mass="12762">MGIIDALDETSSAAVEKGEAYVRATKKYYQLKLFQQLAIISTMGTKYAIFGVLGTLGLIFISVAGALALSVYFDNAAIGFMLVGVFFILMLGIAYGNRKRIEKKVIRKLSENYFDS</sequence>